<dbReference type="InterPro" id="IPR045857">
    <property type="entry name" value="O16G_dom_2"/>
</dbReference>
<sequence length="590" mass="69427">MIKTVVLHKNTLDYVYVKARNKLVLRLETAKDSFKECRLIYWARTENDIGKRKSSKMELKYQDNMLDYYYTEVEFSKIARYTKYFFELINNEGEHYYYTEYDFTKTYPADGYFEYLYANPGDVIQIPEWSKGQVYYQIFPERFRNGDYSNDPIDCVNWGEKPTRENYMGGDLRGIIQKLDYIKLLGADCIYLNPVFKGDFNHKYATTDYYQVDESFGTNEDLKELVDGCHARGMKIILDGVFNHCGTSFEPFLDVMKHQENSKYKDWFHITRFPAETTHRDYECVGAYKWMPKLCTSNTEVCRFILDVMEFWINYAGIDGWRLDVADEVDPHVWRAARRYLKEKYPDIILLGETWGFGRKMLSGDQMDSVMNYIFRDAMLDFIAYEKINPVQLDERLNHMLAGYYEEFNHAMYNLLDSHDTPRFLHSCREDKNKLKLAAALQFLLPGAPAVYYGDEAGLTGDNDPDCRRTMPWEETKQDQDLMAWYRRLSEIRHQEPSVRYGDFRTILTDNENNVYGFERSHEGVHIKVIINNSGKPAEISLLAGNGVKLKEIIPLGEQNCRNFSENGVSIPFKLEPYSVKIIKFEEVEL</sequence>
<accession>A0A1M7Y9N7</accession>
<dbReference type="STRING" id="1121345.SAMN02745217_02233"/>
<keyword evidence="3 5" id="KW-0326">Glycosidase</keyword>
<dbReference type="InterPro" id="IPR006047">
    <property type="entry name" value="GH13_cat_dom"/>
</dbReference>
<dbReference type="InterPro" id="IPR017853">
    <property type="entry name" value="GH"/>
</dbReference>
<keyword evidence="6" id="KW-1185">Reference proteome</keyword>
<dbReference type="Pfam" id="PF02903">
    <property type="entry name" value="Alpha-amylase_N"/>
    <property type="match status" value="1"/>
</dbReference>
<protein>
    <submittedName>
        <fullName evidence="5">Glycosidase</fullName>
    </submittedName>
</protein>
<reference evidence="5 6" key="1">
    <citation type="submission" date="2016-12" db="EMBL/GenBank/DDBJ databases">
        <authorList>
            <person name="Song W.-J."/>
            <person name="Kurnit D.M."/>
        </authorList>
    </citation>
    <scope>NUCLEOTIDE SEQUENCE [LARGE SCALE GENOMIC DNA]</scope>
    <source>
        <strain evidence="5 6">DSM 12503</strain>
    </source>
</reference>
<dbReference type="CDD" id="cd02857">
    <property type="entry name" value="E_set_CDase_PDE_N"/>
    <property type="match status" value="1"/>
</dbReference>
<dbReference type="PANTHER" id="PTHR10357">
    <property type="entry name" value="ALPHA-AMYLASE FAMILY MEMBER"/>
    <property type="match status" value="1"/>
</dbReference>
<dbReference type="SUPFAM" id="SSF51445">
    <property type="entry name" value="(Trans)glycosidases"/>
    <property type="match status" value="1"/>
</dbReference>
<dbReference type="RefSeq" id="WP_073588929.1">
    <property type="nucleotide sequence ID" value="NZ_FRFD01000006.1"/>
</dbReference>
<dbReference type="GO" id="GO:0004553">
    <property type="term" value="F:hydrolase activity, hydrolyzing O-glycosyl compounds"/>
    <property type="evidence" value="ECO:0007669"/>
    <property type="project" value="InterPro"/>
</dbReference>
<dbReference type="Gene3D" id="2.60.40.10">
    <property type="entry name" value="Immunoglobulins"/>
    <property type="match status" value="1"/>
</dbReference>
<dbReference type="SMART" id="SM00642">
    <property type="entry name" value="Aamy"/>
    <property type="match status" value="1"/>
</dbReference>
<dbReference type="SUPFAM" id="SSF51011">
    <property type="entry name" value="Glycosyl hydrolase domain"/>
    <property type="match status" value="1"/>
</dbReference>
<dbReference type="Gene3D" id="2.60.40.1180">
    <property type="entry name" value="Golgi alpha-mannosidase II"/>
    <property type="match status" value="1"/>
</dbReference>
<feature type="domain" description="Glycosyl hydrolase family 13 catalytic" evidence="4">
    <location>
        <begin position="137"/>
        <end position="493"/>
    </location>
</feature>
<dbReference type="PANTHER" id="PTHR10357:SF210">
    <property type="entry name" value="MALTODEXTRIN GLUCOSIDASE"/>
    <property type="match status" value="1"/>
</dbReference>
<name>A0A1M7Y9N7_9FIRM</name>
<dbReference type="Pfam" id="PF00128">
    <property type="entry name" value="Alpha-amylase"/>
    <property type="match status" value="1"/>
</dbReference>
<dbReference type="EMBL" id="FRFD01000006">
    <property type="protein sequence ID" value="SHO49286.1"/>
    <property type="molecule type" value="Genomic_DNA"/>
</dbReference>
<evidence type="ECO:0000256" key="1">
    <source>
        <dbReference type="ARBA" id="ARBA00008061"/>
    </source>
</evidence>
<dbReference type="InterPro" id="IPR013780">
    <property type="entry name" value="Glyco_hydro_b"/>
</dbReference>
<keyword evidence="2" id="KW-0378">Hydrolase</keyword>
<evidence type="ECO:0000313" key="6">
    <source>
        <dbReference type="Proteomes" id="UP000184612"/>
    </source>
</evidence>
<dbReference type="Proteomes" id="UP000184612">
    <property type="component" value="Unassembled WGS sequence"/>
</dbReference>
<dbReference type="CDD" id="cd11338">
    <property type="entry name" value="AmyAc_CMD"/>
    <property type="match status" value="1"/>
</dbReference>
<dbReference type="Gene3D" id="3.90.400.10">
    <property type="entry name" value="Oligo-1,6-glucosidase, Domain 2"/>
    <property type="match status" value="1"/>
</dbReference>
<dbReference type="SUPFAM" id="SSF81296">
    <property type="entry name" value="E set domains"/>
    <property type="match status" value="1"/>
</dbReference>
<dbReference type="OrthoDB" id="9805159at2"/>
<dbReference type="AlphaFoldDB" id="A0A1M7Y9N7"/>
<dbReference type="InterPro" id="IPR013783">
    <property type="entry name" value="Ig-like_fold"/>
</dbReference>
<evidence type="ECO:0000313" key="5">
    <source>
        <dbReference type="EMBL" id="SHO49286.1"/>
    </source>
</evidence>
<evidence type="ECO:0000256" key="3">
    <source>
        <dbReference type="ARBA" id="ARBA00023295"/>
    </source>
</evidence>
<proteinExistence type="inferred from homology"/>
<dbReference type="Gene3D" id="3.20.20.80">
    <property type="entry name" value="Glycosidases"/>
    <property type="match status" value="1"/>
</dbReference>
<dbReference type="GO" id="GO:0005975">
    <property type="term" value="P:carbohydrate metabolic process"/>
    <property type="evidence" value="ECO:0007669"/>
    <property type="project" value="InterPro"/>
</dbReference>
<dbReference type="InterPro" id="IPR014756">
    <property type="entry name" value="Ig_E-set"/>
</dbReference>
<gene>
    <name evidence="5" type="ORF">SAMN02745217_02233</name>
</gene>
<evidence type="ECO:0000256" key="2">
    <source>
        <dbReference type="ARBA" id="ARBA00022801"/>
    </source>
</evidence>
<comment type="similarity">
    <text evidence="1">Belongs to the glycosyl hydrolase 13 family.</text>
</comment>
<dbReference type="InterPro" id="IPR004185">
    <property type="entry name" value="Glyco_hydro_13_lg-like_dom"/>
</dbReference>
<evidence type="ECO:0000259" key="4">
    <source>
        <dbReference type="SMART" id="SM00642"/>
    </source>
</evidence>
<organism evidence="5 6">
    <name type="scientific">Anaerocolumna xylanovorans DSM 12503</name>
    <dbReference type="NCBI Taxonomy" id="1121345"/>
    <lineage>
        <taxon>Bacteria</taxon>
        <taxon>Bacillati</taxon>
        <taxon>Bacillota</taxon>
        <taxon>Clostridia</taxon>
        <taxon>Lachnospirales</taxon>
        <taxon>Lachnospiraceae</taxon>
        <taxon>Anaerocolumna</taxon>
    </lineage>
</organism>